<name>A4RS88_OSTLU</name>
<feature type="region of interest" description="Disordered" evidence="2">
    <location>
        <begin position="1"/>
        <end position="37"/>
    </location>
</feature>
<feature type="compositionally biased region" description="Low complexity" evidence="2">
    <location>
        <begin position="14"/>
        <end position="30"/>
    </location>
</feature>
<feature type="region of interest" description="Disordered" evidence="2">
    <location>
        <begin position="227"/>
        <end position="248"/>
    </location>
</feature>
<dbReference type="HOGENOM" id="CLU_1121638_0_0_1"/>
<gene>
    <name evidence="3" type="ORF">OSTLU_14048</name>
</gene>
<dbReference type="AlphaFoldDB" id="A4RS88"/>
<keyword evidence="1" id="KW-0175">Coiled coil</keyword>
<accession>A4RS88</accession>
<dbReference type="RefSeq" id="XP_001416035.1">
    <property type="nucleotide sequence ID" value="XM_001415998.1"/>
</dbReference>
<evidence type="ECO:0000256" key="1">
    <source>
        <dbReference type="SAM" id="Coils"/>
    </source>
</evidence>
<keyword evidence="4" id="KW-1185">Reference proteome</keyword>
<protein>
    <submittedName>
        <fullName evidence="3">Uncharacterized protein</fullName>
    </submittedName>
</protein>
<proteinExistence type="predicted"/>
<evidence type="ECO:0000256" key="2">
    <source>
        <dbReference type="SAM" id="MobiDB-lite"/>
    </source>
</evidence>
<feature type="compositionally biased region" description="Low complexity" evidence="2">
    <location>
        <begin position="231"/>
        <end position="248"/>
    </location>
</feature>
<sequence>MAASRSGDDDEDATTNAATHATTNATTNAASSDVDVRVPAPGEVSRLTQTASVRAREDGAEAIACLTRQGGKDAFTSVEDARDRLLAFHAYAGPEDVGWDPRWNPKPANGGNEIEGVLKLAREEAWTRDLEVFAEEASTFVGDVRAMLPKVEERLAASADGAPLDANERAFVESLLLHRAQQNARAAAIERDMVFARGAALAREINTLESQIREQSAERARVAAAPLGVDGAAPSAPAATAPTFGGAP</sequence>
<dbReference type="Gramene" id="ABO94327">
    <property type="protein sequence ID" value="ABO94327"/>
    <property type="gene ID" value="OSTLU_14048"/>
</dbReference>
<dbReference type="KEGG" id="olu:OSTLU_14048"/>
<evidence type="ECO:0000313" key="4">
    <source>
        <dbReference type="Proteomes" id="UP000001568"/>
    </source>
</evidence>
<feature type="coiled-coil region" evidence="1">
    <location>
        <begin position="198"/>
        <end position="225"/>
    </location>
</feature>
<organism evidence="3 4">
    <name type="scientific">Ostreococcus lucimarinus (strain CCE9901)</name>
    <dbReference type="NCBI Taxonomy" id="436017"/>
    <lineage>
        <taxon>Eukaryota</taxon>
        <taxon>Viridiplantae</taxon>
        <taxon>Chlorophyta</taxon>
        <taxon>Mamiellophyceae</taxon>
        <taxon>Mamiellales</taxon>
        <taxon>Bathycoccaceae</taxon>
        <taxon>Ostreococcus</taxon>
    </lineage>
</organism>
<reference evidence="3 4" key="1">
    <citation type="journal article" date="2007" name="Proc. Natl. Acad. Sci. U.S.A.">
        <title>The tiny eukaryote Ostreococcus provides genomic insights into the paradox of plankton speciation.</title>
        <authorList>
            <person name="Palenik B."/>
            <person name="Grimwood J."/>
            <person name="Aerts A."/>
            <person name="Rouze P."/>
            <person name="Salamov A."/>
            <person name="Putnam N."/>
            <person name="Dupont C."/>
            <person name="Jorgensen R."/>
            <person name="Derelle E."/>
            <person name="Rombauts S."/>
            <person name="Zhou K."/>
            <person name="Otillar R."/>
            <person name="Merchant S.S."/>
            <person name="Podell S."/>
            <person name="Gaasterland T."/>
            <person name="Napoli C."/>
            <person name="Gendler K."/>
            <person name="Manuell A."/>
            <person name="Tai V."/>
            <person name="Vallon O."/>
            <person name="Piganeau G."/>
            <person name="Jancek S."/>
            <person name="Heijde M."/>
            <person name="Jabbari K."/>
            <person name="Bowler C."/>
            <person name="Lohr M."/>
            <person name="Robbens S."/>
            <person name="Werner G."/>
            <person name="Dubchak I."/>
            <person name="Pazour G.J."/>
            <person name="Ren Q."/>
            <person name="Paulsen I."/>
            <person name="Delwiche C."/>
            <person name="Schmutz J."/>
            <person name="Rokhsar D."/>
            <person name="Van de Peer Y."/>
            <person name="Moreau H."/>
            <person name="Grigoriev I.V."/>
        </authorList>
    </citation>
    <scope>NUCLEOTIDE SEQUENCE [LARGE SCALE GENOMIC DNA]</scope>
    <source>
        <strain evidence="3 4">CCE9901</strain>
    </source>
</reference>
<dbReference type="EMBL" id="CP000581">
    <property type="protein sequence ID" value="ABO94327.1"/>
    <property type="molecule type" value="Genomic_DNA"/>
</dbReference>
<dbReference type="Proteomes" id="UP000001568">
    <property type="component" value="Chromosome 1"/>
</dbReference>
<dbReference type="GeneID" id="4999382"/>
<evidence type="ECO:0000313" key="3">
    <source>
        <dbReference type="EMBL" id="ABO94327.1"/>
    </source>
</evidence>